<dbReference type="GO" id="GO:0031640">
    <property type="term" value="P:killing of cells of another organism"/>
    <property type="evidence" value="ECO:0007669"/>
    <property type="project" value="UniProtKB-KW"/>
</dbReference>
<accession>V4MJE1</accession>
<reference evidence="9 10" key="1">
    <citation type="journal article" date="2013" name="Front. Plant Sci.">
        <title>The Reference Genome of the Halophytic Plant Eutrema salsugineum.</title>
        <authorList>
            <person name="Yang R."/>
            <person name="Jarvis D.E."/>
            <person name="Chen H."/>
            <person name="Beilstein M.A."/>
            <person name="Grimwood J."/>
            <person name="Jenkins J."/>
            <person name="Shu S."/>
            <person name="Prochnik S."/>
            <person name="Xin M."/>
            <person name="Ma C."/>
            <person name="Schmutz J."/>
            <person name="Wing R.A."/>
            <person name="Mitchell-Olds T."/>
            <person name="Schumaker K.S."/>
            <person name="Wang X."/>
        </authorList>
    </citation>
    <scope>NUCLEOTIDE SEQUENCE [LARGE SCALE GENOMIC DNA]</scope>
</reference>
<feature type="chain" id="PRO_5004722405" description="Knottin scorpion toxin-like domain-containing protein" evidence="8">
    <location>
        <begin position="24"/>
        <end position="82"/>
    </location>
</feature>
<dbReference type="Proteomes" id="UP000030689">
    <property type="component" value="Unassembled WGS sequence"/>
</dbReference>
<comment type="subcellular location">
    <subcellularLocation>
        <location evidence="1">Secreted</location>
    </subcellularLocation>
</comment>
<evidence type="ECO:0000256" key="6">
    <source>
        <dbReference type="ARBA" id="ARBA00022729"/>
    </source>
</evidence>
<dbReference type="InterPro" id="IPR022618">
    <property type="entry name" value="Defensin-like_20-28"/>
</dbReference>
<keyword evidence="4" id="KW-0929">Antimicrobial</keyword>
<evidence type="ECO:0000256" key="8">
    <source>
        <dbReference type="SAM" id="SignalP"/>
    </source>
</evidence>
<organism evidence="9 10">
    <name type="scientific">Eutrema salsugineum</name>
    <name type="common">Saltwater cress</name>
    <name type="synonym">Sisymbrium salsugineum</name>
    <dbReference type="NCBI Taxonomy" id="72664"/>
    <lineage>
        <taxon>Eukaryota</taxon>
        <taxon>Viridiplantae</taxon>
        <taxon>Streptophyta</taxon>
        <taxon>Embryophyta</taxon>
        <taxon>Tracheophyta</taxon>
        <taxon>Spermatophyta</taxon>
        <taxon>Magnoliopsida</taxon>
        <taxon>eudicotyledons</taxon>
        <taxon>Gunneridae</taxon>
        <taxon>Pentapetalae</taxon>
        <taxon>rosids</taxon>
        <taxon>malvids</taxon>
        <taxon>Brassicales</taxon>
        <taxon>Brassicaceae</taxon>
        <taxon>Eutremeae</taxon>
        <taxon>Eutrema</taxon>
    </lineage>
</organism>
<dbReference type="GO" id="GO:0050832">
    <property type="term" value="P:defense response to fungus"/>
    <property type="evidence" value="ECO:0007669"/>
    <property type="project" value="UniProtKB-KW"/>
</dbReference>
<keyword evidence="7" id="KW-0611">Plant defense</keyword>
<evidence type="ECO:0000256" key="4">
    <source>
        <dbReference type="ARBA" id="ARBA00022529"/>
    </source>
</evidence>
<evidence type="ECO:0008006" key="11">
    <source>
        <dbReference type="Google" id="ProtNLM"/>
    </source>
</evidence>
<dbReference type="KEGG" id="eus:EUTSA_v10026696mg"/>
<evidence type="ECO:0000256" key="7">
    <source>
        <dbReference type="ARBA" id="ARBA00022821"/>
    </source>
</evidence>
<dbReference type="GO" id="GO:0005576">
    <property type="term" value="C:extracellular region"/>
    <property type="evidence" value="ECO:0007669"/>
    <property type="project" value="UniProtKB-SubCell"/>
</dbReference>
<protein>
    <recommendedName>
        <fullName evidence="11">Knottin scorpion toxin-like domain-containing protein</fullName>
    </recommendedName>
</protein>
<keyword evidence="5" id="KW-0295">Fungicide</keyword>
<evidence type="ECO:0000256" key="5">
    <source>
        <dbReference type="ARBA" id="ARBA00022577"/>
    </source>
</evidence>
<dbReference type="AlphaFoldDB" id="V4MJE1"/>
<dbReference type="OMA" id="LCCNDHS"/>
<feature type="signal peptide" evidence="8">
    <location>
        <begin position="1"/>
        <end position="23"/>
    </location>
</feature>
<evidence type="ECO:0000256" key="3">
    <source>
        <dbReference type="ARBA" id="ARBA00022525"/>
    </source>
</evidence>
<name>V4MJE1_EUTSA</name>
<dbReference type="Pfam" id="PF10868">
    <property type="entry name" value="Defensin_like"/>
    <property type="match status" value="1"/>
</dbReference>
<evidence type="ECO:0000256" key="1">
    <source>
        <dbReference type="ARBA" id="ARBA00004613"/>
    </source>
</evidence>
<dbReference type="EMBL" id="KI517384">
    <property type="protein sequence ID" value="ESQ55502.1"/>
    <property type="molecule type" value="Genomic_DNA"/>
</dbReference>
<evidence type="ECO:0000313" key="10">
    <source>
        <dbReference type="Proteomes" id="UP000030689"/>
    </source>
</evidence>
<proteinExistence type="inferred from homology"/>
<evidence type="ECO:0000313" key="9">
    <source>
        <dbReference type="EMBL" id="ESQ55502.1"/>
    </source>
</evidence>
<sequence>MVHSRFFLFAFLALFVILADVEAIDVVSDGSIWSPTKGTSLCCKDHPEFGVCSDRSCKKWCLQGCDNKKGGFCKNKICHCYC</sequence>
<evidence type="ECO:0000256" key="2">
    <source>
        <dbReference type="ARBA" id="ARBA00006722"/>
    </source>
</evidence>
<comment type="similarity">
    <text evidence="2">Belongs to the DEFL family.</text>
</comment>
<keyword evidence="6 8" id="KW-0732">Signal</keyword>
<dbReference type="STRING" id="72664.V4MJE1"/>
<keyword evidence="10" id="KW-1185">Reference proteome</keyword>
<dbReference type="Gramene" id="ESQ55502">
    <property type="protein sequence ID" value="ESQ55502"/>
    <property type="gene ID" value="EUTSA_v10026696mg"/>
</dbReference>
<keyword evidence="3" id="KW-0964">Secreted</keyword>
<gene>
    <name evidence="9" type="ORF">EUTSA_v10026696mg</name>
</gene>